<proteinExistence type="predicted"/>
<name>A0ABU5ZBG2_9FLAO</name>
<dbReference type="PANTHER" id="PTHR23026:SF125">
    <property type="entry name" value="OXYGEN-INSENSITIVE NAD(P)H NITROREDUCTASE"/>
    <property type="match status" value="1"/>
</dbReference>
<keyword evidence="1" id="KW-0520">NAD</keyword>
<keyword evidence="5" id="KW-1185">Reference proteome</keyword>
<dbReference type="Proteomes" id="UP001311730">
    <property type="component" value="Unassembled WGS sequence"/>
</dbReference>
<accession>A0ABU5ZBG2</accession>
<dbReference type="RefSeq" id="WP_323984074.1">
    <property type="nucleotide sequence ID" value="NZ_JAYKBW010000014.1"/>
</dbReference>
<gene>
    <name evidence="4" type="ORF">VJJ08_11865</name>
</gene>
<dbReference type="InterPro" id="IPR050627">
    <property type="entry name" value="Nitroreductase/BluB"/>
</dbReference>
<dbReference type="InterPro" id="IPR029479">
    <property type="entry name" value="Nitroreductase"/>
</dbReference>
<dbReference type="EMBL" id="JAYKBW010000014">
    <property type="protein sequence ID" value="MEB3075984.1"/>
    <property type="molecule type" value="Genomic_DNA"/>
</dbReference>
<dbReference type="InterPro" id="IPR000415">
    <property type="entry name" value="Nitroreductase-like"/>
</dbReference>
<sequence length="197" mass="22563">MNFLNLAQNRYTTKMYNGKRIPEDTLNQLKEILRLAPSSINSQPWQFVFVGEERKNNLFAPLSLINEERVKAASDIVIFRVLESVTRFEQEAPSYISENGFAFYQKYIKSQGDAHVEAWMGHQVYVALGYFLSACAAMGIDSTPMEGILPSEYDKHLPKDGYRTLFAVAIGYRDPEDANQPNRTPKRRKTEVVKSEK</sequence>
<evidence type="ECO:0000259" key="3">
    <source>
        <dbReference type="Pfam" id="PF00881"/>
    </source>
</evidence>
<evidence type="ECO:0000256" key="2">
    <source>
        <dbReference type="SAM" id="MobiDB-lite"/>
    </source>
</evidence>
<dbReference type="PANTHER" id="PTHR23026">
    <property type="entry name" value="NADPH NITROREDUCTASE"/>
    <property type="match status" value="1"/>
</dbReference>
<evidence type="ECO:0000313" key="4">
    <source>
        <dbReference type="EMBL" id="MEB3075984.1"/>
    </source>
</evidence>
<protein>
    <submittedName>
        <fullName evidence="4">Nitroreductase family protein</fullName>
    </submittedName>
</protein>
<organism evidence="4 5">
    <name type="scientific">Capnocytophaga gingivalis</name>
    <dbReference type="NCBI Taxonomy" id="1017"/>
    <lineage>
        <taxon>Bacteria</taxon>
        <taxon>Pseudomonadati</taxon>
        <taxon>Bacteroidota</taxon>
        <taxon>Flavobacteriia</taxon>
        <taxon>Flavobacteriales</taxon>
        <taxon>Flavobacteriaceae</taxon>
        <taxon>Capnocytophaga</taxon>
    </lineage>
</organism>
<comment type="caution">
    <text evidence="4">The sequence shown here is derived from an EMBL/GenBank/DDBJ whole genome shotgun (WGS) entry which is preliminary data.</text>
</comment>
<evidence type="ECO:0000256" key="1">
    <source>
        <dbReference type="ARBA" id="ARBA00023027"/>
    </source>
</evidence>
<feature type="domain" description="Nitroreductase" evidence="3">
    <location>
        <begin position="8"/>
        <end position="172"/>
    </location>
</feature>
<reference evidence="4 5" key="1">
    <citation type="submission" date="2023-12" db="EMBL/GenBank/DDBJ databases">
        <title>Genomic sequences of Capnocytophaga and Parvimonas strains.</title>
        <authorList>
            <person name="Watt R.M."/>
            <person name="Wang M."/>
            <person name="Yang T."/>
            <person name="Tong W.M."/>
        </authorList>
    </citation>
    <scope>NUCLEOTIDE SEQUENCE [LARGE SCALE GENOMIC DNA]</scope>
    <source>
        <strain evidence="4 5">CCUG 13096</strain>
    </source>
</reference>
<dbReference type="SUPFAM" id="SSF55469">
    <property type="entry name" value="FMN-dependent nitroreductase-like"/>
    <property type="match status" value="1"/>
</dbReference>
<dbReference type="Gene3D" id="3.40.109.10">
    <property type="entry name" value="NADH Oxidase"/>
    <property type="match status" value="1"/>
</dbReference>
<dbReference type="Pfam" id="PF00881">
    <property type="entry name" value="Nitroreductase"/>
    <property type="match status" value="1"/>
</dbReference>
<evidence type="ECO:0000313" key="5">
    <source>
        <dbReference type="Proteomes" id="UP001311730"/>
    </source>
</evidence>
<feature type="region of interest" description="Disordered" evidence="2">
    <location>
        <begin position="173"/>
        <end position="197"/>
    </location>
</feature>